<dbReference type="EnsemblPlants" id="AET6Gv20824600.17">
    <property type="protein sequence ID" value="AET6Gv20824600.17"/>
    <property type="gene ID" value="AET6Gv20824600"/>
</dbReference>
<dbReference type="InterPro" id="IPR000719">
    <property type="entry name" value="Prot_kinase_dom"/>
</dbReference>
<evidence type="ECO:0000259" key="1">
    <source>
        <dbReference type="PROSITE" id="PS50011"/>
    </source>
</evidence>
<dbReference type="Gramene" id="AET6Gv20824600.31">
    <property type="protein sequence ID" value="AET6Gv20824600.31"/>
    <property type="gene ID" value="AET6Gv20824600"/>
</dbReference>
<reference evidence="3" key="1">
    <citation type="journal article" date="2014" name="Science">
        <title>Ancient hybridizations among the ancestral genomes of bread wheat.</title>
        <authorList>
            <consortium name="International Wheat Genome Sequencing Consortium,"/>
            <person name="Marcussen T."/>
            <person name="Sandve S.R."/>
            <person name="Heier L."/>
            <person name="Spannagl M."/>
            <person name="Pfeifer M."/>
            <person name="Jakobsen K.S."/>
            <person name="Wulff B.B."/>
            <person name="Steuernagel B."/>
            <person name="Mayer K.F."/>
            <person name="Olsen O.A."/>
        </authorList>
    </citation>
    <scope>NUCLEOTIDE SEQUENCE [LARGE SCALE GENOMIC DNA]</scope>
    <source>
        <strain evidence="3">cv. AL8/78</strain>
    </source>
</reference>
<dbReference type="SUPFAM" id="SSF56112">
    <property type="entry name" value="Protein kinase-like (PK-like)"/>
    <property type="match status" value="1"/>
</dbReference>
<organism evidence="2 3">
    <name type="scientific">Aegilops tauschii subsp. strangulata</name>
    <name type="common">Goatgrass</name>
    <dbReference type="NCBI Taxonomy" id="200361"/>
    <lineage>
        <taxon>Eukaryota</taxon>
        <taxon>Viridiplantae</taxon>
        <taxon>Streptophyta</taxon>
        <taxon>Embryophyta</taxon>
        <taxon>Tracheophyta</taxon>
        <taxon>Spermatophyta</taxon>
        <taxon>Magnoliopsida</taxon>
        <taxon>Liliopsida</taxon>
        <taxon>Poales</taxon>
        <taxon>Poaceae</taxon>
        <taxon>BOP clade</taxon>
        <taxon>Pooideae</taxon>
        <taxon>Triticodae</taxon>
        <taxon>Triticeae</taxon>
        <taxon>Triticinae</taxon>
        <taxon>Aegilops</taxon>
    </lineage>
</organism>
<proteinExistence type="predicted"/>
<dbReference type="PANTHER" id="PTHR45707:SF70">
    <property type="entry name" value="PROTEIN KINASE DOMAIN-CONTAINING PROTEIN"/>
    <property type="match status" value="1"/>
</dbReference>
<sequence>MYDDSSSVLSIDTKGLFGTRILRWKAHIQVRHIQFGCYNHRDINMPYEIYQRLLCFEYIPKGYLYDYITGHIQVRHIQFGCYNHRDTNMTYGIYQRLLCFEYVYKGSLHDYITDASRGLEWGKRYLIIKGICEGLYYLKQESIINLDLKPANISVDNNMLPKIADFGLPRCYDENQNWINVIRLSLSKLINGGFAVVYKGIL</sequence>
<dbReference type="Pfam" id="PF00069">
    <property type="entry name" value="Pkinase"/>
    <property type="match status" value="1"/>
</dbReference>
<reference evidence="2" key="5">
    <citation type="journal article" date="2021" name="G3 (Bethesda)">
        <title>Aegilops tauschii genome assembly Aet v5.0 features greater sequence contiguity and improved annotation.</title>
        <authorList>
            <person name="Wang L."/>
            <person name="Zhu T."/>
            <person name="Rodriguez J.C."/>
            <person name="Deal K.R."/>
            <person name="Dubcovsky J."/>
            <person name="McGuire P.E."/>
            <person name="Lux T."/>
            <person name="Spannagl M."/>
            <person name="Mayer K.F.X."/>
            <person name="Baldrich P."/>
            <person name="Meyers B.C."/>
            <person name="Huo N."/>
            <person name="Gu Y.Q."/>
            <person name="Zhou H."/>
            <person name="Devos K.M."/>
            <person name="Bennetzen J.L."/>
            <person name="Unver T."/>
            <person name="Budak H."/>
            <person name="Gulick P.J."/>
            <person name="Galiba G."/>
            <person name="Kalapos B."/>
            <person name="Nelson D.R."/>
            <person name="Li P."/>
            <person name="You F.M."/>
            <person name="Luo M.C."/>
            <person name="Dvorak J."/>
        </authorList>
    </citation>
    <scope>NUCLEOTIDE SEQUENCE [LARGE SCALE GENOMIC DNA]</scope>
    <source>
        <strain evidence="2">cv. AL8/78</strain>
    </source>
</reference>
<dbReference type="InterPro" id="IPR011009">
    <property type="entry name" value="Kinase-like_dom_sf"/>
</dbReference>
<dbReference type="PROSITE" id="PS50011">
    <property type="entry name" value="PROTEIN_KINASE_DOM"/>
    <property type="match status" value="1"/>
</dbReference>
<dbReference type="EnsemblPlants" id="AET6Gv20824600.31">
    <property type="protein sequence ID" value="AET6Gv20824600.31"/>
    <property type="gene ID" value="AET6Gv20824600"/>
</dbReference>
<protein>
    <recommendedName>
        <fullName evidence="1">Protein kinase domain-containing protein</fullName>
    </recommendedName>
</protein>
<keyword evidence="3" id="KW-1185">Reference proteome</keyword>
<dbReference type="GO" id="GO:0004672">
    <property type="term" value="F:protein kinase activity"/>
    <property type="evidence" value="ECO:0007669"/>
    <property type="project" value="InterPro"/>
</dbReference>
<dbReference type="Gramene" id="AET6Gv20824600.17">
    <property type="protein sequence ID" value="AET6Gv20824600.17"/>
    <property type="gene ID" value="AET6Gv20824600"/>
</dbReference>
<dbReference type="AlphaFoldDB" id="A0A453PRF3"/>
<dbReference type="GO" id="GO:0005524">
    <property type="term" value="F:ATP binding"/>
    <property type="evidence" value="ECO:0007669"/>
    <property type="project" value="InterPro"/>
</dbReference>
<reference evidence="3" key="2">
    <citation type="journal article" date="2017" name="Nat. Plants">
        <title>The Aegilops tauschii genome reveals multiple impacts of transposons.</title>
        <authorList>
            <person name="Zhao G."/>
            <person name="Zou C."/>
            <person name="Li K."/>
            <person name="Wang K."/>
            <person name="Li T."/>
            <person name="Gao L."/>
            <person name="Zhang X."/>
            <person name="Wang H."/>
            <person name="Yang Z."/>
            <person name="Liu X."/>
            <person name="Jiang W."/>
            <person name="Mao L."/>
            <person name="Kong X."/>
            <person name="Jiao Y."/>
            <person name="Jia J."/>
        </authorList>
    </citation>
    <scope>NUCLEOTIDE SEQUENCE [LARGE SCALE GENOMIC DNA]</scope>
    <source>
        <strain evidence="3">cv. AL8/78</strain>
    </source>
</reference>
<feature type="domain" description="Protein kinase" evidence="1">
    <location>
        <begin position="6"/>
        <end position="202"/>
    </location>
</feature>
<evidence type="ECO:0000313" key="3">
    <source>
        <dbReference type="Proteomes" id="UP000015105"/>
    </source>
</evidence>
<dbReference type="Proteomes" id="UP000015105">
    <property type="component" value="Chromosome 6D"/>
</dbReference>
<reference evidence="2" key="4">
    <citation type="submission" date="2019-03" db="UniProtKB">
        <authorList>
            <consortium name="EnsemblPlants"/>
        </authorList>
    </citation>
    <scope>IDENTIFICATION</scope>
</reference>
<reference evidence="2" key="3">
    <citation type="journal article" date="2017" name="Nature">
        <title>Genome sequence of the progenitor of the wheat D genome Aegilops tauschii.</title>
        <authorList>
            <person name="Luo M.C."/>
            <person name="Gu Y.Q."/>
            <person name="Puiu D."/>
            <person name="Wang H."/>
            <person name="Twardziok S.O."/>
            <person name="Deal K.R."/>
            <person name="Huo N."/>
            <person name="Zhu T."/>
            <person name="Wang L."/>
            <person name="Wang Y."/>
            <person name="McGuire P.E."/>
            <person name="Liu S."/>
            <person name="Long H."/>
            <person name="Ramasamy R.K."/>
            <person name="Rodriguez J.C."/>
            <person name="Van S.L."/>
            <person name="Yuan L."/>
            <person name="Wang Z."/>
            <person name="Xia Z."/>
            <person name="Xiao L."/>
            <person name="Anderson O.D."/>
            <person name="Ouyang S."/>
            <person name="Liang Y."/>
            <person name="Zimin A.V."/>
            <person name="Pertea G."/>
            <person name="Qi P."/>
            <person name="Bennetzen J.L."/>
            <person name="Dai X."/>
            <person name="Dawson M.W."/>
            <person name="Muller H.G."/>
            <person name="Kugler K."/>
            <person name="Rivarola-Duarte L."/>
            <person name="Spannagl M."/>
            <person name="Mayer K.F.X."/>
            <person name="Lu F.H."/>
            <person name="Bevan M.W."/>
            <person name="Leroy P."/>
            <person name="Li P."/>
            <person name="You F.M."/>
            <person name="Sun Q."/>
            <person name="Liu Z."/>
            <person name="Lyons E."/>
            <person name="Wicker T."/>
            <person name="Salzberg S.L."/>
            <person name="Devos K.M."/>
            <person name="Dvorak J."/>
        </authorList>
    </citation>
    <scope>NUCLEOTIDE SEQUENCE [LARGE SCALE GENOMIC DNA]</scope>
    <source>
        <strain evidence="2">cv. AL8/78</strain>
    </source>
</reference>
<name>A0A453PRF3_AEGTS</name>
<accession>A0A453PRF3</accession>
<evidence type="ECO:0000313" key="2">
    <source>
        <dbReference type="EnsemblPlants" id="AET6Gv20824600.31"/>
    </source>
</evidence>
<dbReference type="PANTHER" id="PTHR45707">
    <property type="entry name" value="C2 CALCIUM/LIPID-BINDING PLANT PHOSPHORIBOSYLTRANSFERASE FAMILY PROTEIN"/>
    <property type="match status" value="1"/>
</dbReference>
<dbReference type="Gene3D" id="1.10.510.10">
    <property type="entry name" value="Transferase(Phosphotransferase) domain 1"/>
    <property type="match status" value="1"/>
</dbReference>